<name>A0A942T2G5_9BACI</name>
<accession>A0A942T2G5</accession>
<proteinExistence type="predicted"/>
<reference evidence="1" key="1">
    <citation type="submission" date="2021-05" db="EMBL/GenBank/DDBJ databases">
        <title>Novel Bacillus species.</title>
        <authorList>
            <person name="Liu G."/>
        </authorList>
    </citation>
    <scope>NUCLEOTIDE SEQUENCE</scope>
    <source>
        <strain evidence="1 3">FJAT-50051</strain>
    </source>
</reference>
<organism evidence="1">
    <name type="scientific">Neobacillus citreus</name>
    <dbReference type="NCBI Taxonomy" id="2833578"/>
    <lineage>
        <taxon>Bacteria</taxon>
        <taxon>Bacillati</taxon>
        <taxon>Bacillota</taxon>
        <taxon>Bacilli</taxon>
        <taxon>Bacillales</taxon>
        <taxon>Bacillaceae</taxon>
        <taxon>Neobacillus</taxon>
    </lineage>
</organism>
<dbReference type="Proteomes" id="UP000677265">
    <property type="component" value="Unassembled WGS sequence"/>
</dbReference>
<dbReference type="AlphaFoldDB" id="A0A942T2G5"/>
<dbReference type="RefSeq" id="WP_213144136.1">
    <property type="nucleotide sequence ID" value="NZ_JAGYPE020000022.1"/>
</dbReference>
<evidence type="ECO:0000313" key="1">
    <source>
        <dbReference type="EMBL" id="MBS4184235.1"/>
    </source>
</evidence>
<dbReference type="EMBL" id="JAGYPE020000022">
    <property type="protein sequence ID" value="MCH6266592.1"/>
    <property type="molecule type" value="Genomic_DNA"/>
</dbReference>
<protein>
    <submittedName>
        <fullName evidence="1">Uncharacterized protein</fullName>
    </submittedName>
</protein>
<dbReference type="EMBL" id="JAGYPE010000004">
    <property type="protein sequence ID" value="MBS4184235.1"/>
    <property type="molecule type" value="Genomic_DNA"/>
</dbReference>
<comment type="caution">
    <text evidence="1">The sequence shown here is derived from an EMBL/GenBank/DDBJ whole genome shotgun (WGS) entry which is preliminary data.</text>
</comment>
<gene>
    <name evidence="2" type="ORF">KHB02_013765</name>
    <name evidence="1" type="ORF">KHB02_22835</name>
</gene>
<keyword evidence="3" id="KW-1185">Reference proteome</keyword>
<sequence length="193" mass="22342">MKLKLIAILLSLFLIVILEGCNTQNKADIQSEKLASDYENYIQKEILVNKPFKSFITSVNVKVIDKYKTAANIGHHYYYDYGLEVETSPAFLNLSKQQKYEQITDLASSLSSIPAASRYQGDEELDESDAVYLSEDFKHTLHKEQIIFISGKDRYRTDIKMMSASDRYNYKQPYAESMEILYVNDKENIVKFD</sequence>
<evidence type="ECO:0000313" key="3">
    <source>
        <dbReference type="Proteomes" id="UP000677265"/>
    </source>
</evidence>
<evidence type="ECO:0000313" key="2">
    <source>
        <dbReference type="EMBL" id="MCH6266592.1"/>
    </source>
</evidence>